<evidence type="ECO:0000313" key="1">
    <source>
        <dbReference type="EMBL" id="VEF07364.1"/>
    </source>
</evidence>
<sequence>MKKNEKIAKGFFIGAICFYIVAAIIFLNKGSNSNTMWIMFLCLGSSWVAIGGSFANKQKNKDDNNFSNNQGE</sequence>
<dbReference type="RefSeq" id="WP_038674400.1">
    <property type="nucleotide sequence ID" value="NZ_CP046040.1"/>
</dbReference>
<dbReference type="Proteomes" id="UP000269903">
    <property type="component" value="Chromosome"/>
</dbReference>
<accession>A0A6D2L9Z2</accession>
<gene>
    <name evidence="1" type="ORF">NCTC6180_01112</name>
</gene>
<organism evidence="1 2">
    <name type="scientific">Streptococcus equi subsp. zooepidemicus</name>
    <dbReference type="NCBI Taxonomy" id="40041"/>
    <lineage>
        <taxon>Bacteria</taxon>
        <taxon>Bacillati</taxon>
        <taxon>Bacillota</taxon>
        <taxon>Bacilli</taxon>
        <taxon>Lactobacillales</taxon>
        <taxon>Streptococcaceae</taxon>
        <taxon>Streptococcus</taxon>
    </lineage>
</organism>
<reference evidence="1 2" key="1">
    <citation type="submission" date="2018-12" db="EMBL/GenBank/DDBJ databases">
        <authorList>
            <consortium name="Pathogen Informatics"/>
        </authorList>
    </citation>
    <scope>NUCLEOTIDE SEQUENCE [LARGE SCALE GENOMIC DNA]</scope>
    <source>
        <strain evidence="1 2">NCTC6180</strain>
    </source>
</reference>
<proteinExistence type="predicted"/>
<dbReference type="EMBL" id="LR134317">
    <property type="protein sequence ID" value="VEF07364.1"/>
    <property type="molecule type" value="Genomic_DNA"/>
</dbReference>
<protein>
    <submittedName>
        <fullName evidence="1">Uncharacterized protein</fullName>
    </submittedName>
</protein>
<name>A0A6D2L9Z2_STRSZ</name>
<dbReference type="AlphaFoldDB" id="A0A6D2L9Z2"/>
<evidence type="ECO:0000313" key="2">
    <source>
        <dbReference type="Proteomes" id="UP000269903"/>
    </source>
</evidence>
<dbReference type="GeneID" id="83704583"/>